<dbReference type="PANTHER" id="PTHR35377">
    <property type="entry name" value="ANTITOXIN VAPB49-RELATED-RELATED"/>
    <property type="match status" value="1"/>
</dbReference>
<sequence length="89" mass="9943">MITVGAFEAKTKLSELLDRVERGEEVVITRHGKAVARLAAFDAKPDKDKAAFIRSILERREAIAERLRADGQAPITQAEIQSWIAEGRR</sequence>
<dbReference type="InterPro" id="IPR036165">
    <property type="entry name" value="YefM-like_sf"/>
</dbReference>
<accession>A0ABW0H6W2</accession>
<dbReference type="Proteomes" id="UP001596104">
    <property type="component" value="Unassembled WGS sequence"/>
</dbReference>
<evidence type="ECO:0000313" key="3">
    <source>
        <dbReference type="EMBL" id="MFC5392756.1"/>
    </source>
</evidence>
<comment type="caution">
    <text evidence="3">The sequence shown here is derived from an EMBL/GenBank/DDBJ whole genome shotgun (WGS) entry which is preliminary data.</text>
</comment>
<organism evidence="3 4">
    <name type="scientific">Bosea vestrisii</name>
    <dbReference type="NCBI Taxonomy" id="151416"/>
    <lineage>
        <taxon>Bacteria</taxon>
        <taxon>Pseudomonadati</taxon>
        <taxon>Pseudomonadota</taxon>
        <taxon>Alphaproteobacteria</taxon>
        <taxon>Hyphomicrobiales</taxon>
        <taxon>Boseaceae</taxon>
        <taxon>Bosea</taxon>
    </lineage>
</organism>
<dbReference type="Pfam" id="PF02604">
    <property type="entry name" value="PhdYeFM_antitox"/>
    <property type="match status" value="1"/>
</dbReference>
<evidence type="ECO:0000313" key="4">
    <source>
        <dbReference type="Proteomes" id="UP001596104"/>
    </source>
</evidence>
<dbReference type="InterPro" id="IPR051416">
    <property type="entry name" value="phD-YefM_TA_antitoxins"/>
</dbReference>
<comment type="function">
    <text evidence="2">Antitoxin component of a type II toxin-antitoxin (TA) system.</text>
</comment>
<dbReference type="RefSeq" id="WP_291677133.1">
    <property type="nucleotide sequence ID" value="NZ_JBHSLV010000016.1"/>
</dbReference>
<dbReference type="Gene3D" id="3.40.1620.10">
    <property type="entry name" value="YefM-like domain"/>
    <property type="match status" value="1"/>
</dbReference>
<dbReference type="InterPro" id="IPR006442">
    <property type="entry name" value="Antitoxin_Phd/YefM"/>
</dbReference>
<dbReference type="SUPFAM" id="SSF143120">
    <property type="entry name" value="YefM-like"/>
    <property type="match status" value="1"/>
</dbReference>
<protein>
    <recommendedName>
        <fullName evidence="2">Antitoxin</fullName>
    </recommendedName>
</protein>
<proteinExistence type="inferred from homology"/>
<dbReference type="PANTHER" id="PTHR35377:SF8">
    <property type="entry name" value="ANTITOXIN VAPB22"/>
    <property type="match status" value="1"/>
</dbReference>
<dbReference type="NCBIfam" id="TIGR01552">
    <property type="entry name" value="phd_fam"/>
    <property type="match status" value="1"/>
</dbReference>
<evidence type="ECO:0000256" key="2">
    <source>
        <dbReference type="RuleBase" id="RU362080"/>
    </source>
</evidence>
<reference evidence="4" key="1">
    <citation type="journal article" date="2019" name="Int. J. Syst. Evol. Microbiol.">
        <title>The Global Catalogue of Microorganisms (GCM) 10K type strain sequencing project: providing services to taxonomists for standard genome sequencing and annotation.</title>
        <authorList>
            <consortium name="The Broad Institute Genomics Platform"/>
            <consortium name="The Broad Institute Genome Sequencing Center for Infectious Disease"/>
            <person name="Wu L."/>
            <person name="Ma J."/>
        </authorList>
    </citation>
    <scope>NUCLEOTIDE SEQUENCE [LARGE SCALE GENOMIC DNA]</scope>
    <source>
        <strain evidence="4">CGMCC 1.16326</strain>
    </source>
</reference>
<comment type="similarity">
    <text evidence="1 2">Belongs to the phD/YefM antitoxin family.</text>
</comment>
<evidence type="ECO:0000256" key="1">
    <source>
        <dbReference type="ARBA" id="ARBA00009981"/>
    </source>
</evidence>
<gene>
    <name evidence="3" type="ORF">ACFPPC_08930</name>
</gene>
<name>A0ABW0H6W2_9HYPH</name>
<dbReference type="EMBL" id="JBHSLV010000016">
    <property type="protein sequence ID" value="MFC5392756.1"/>
    <property type="molecule type" value="Genomic_DNA"/>
</dbReference>
<keyword evidence="4" id="KW-1185">Reference proteome</keyword>